<evidence type="ECO:0000256" key="6">
    <source>
        <dbReference type="SAM" id="SignalP"/>
    </source>
</evidence>
<dbReference type="Gene3D" id="2.40.128.130">
    <property type="entry name" value="Autotransporter beta-domain"/>
    <property type="match status" value="1"/>
</dbReference>
<organism evidence="7 8">
    <name type="scientific">Hydrogenophaga crassostreae</name>
    <dbReference type="NCBI Taxonomy" id="1763535"/>
    <lineage>
        <taxon>Bacteria</taxon>
        <taxon>Pseudomonadati</taxon>
        <taxon>Pseudomonadota</taxon>
        <taxon>Betaproteobacteria</taxon>
        <taxon>Burkholderiales</taxon>
        <taxon>Comamonadaceae</taxon>
        <taxon>Hydrogenophaga</taxon>
    </lineage>
</organism>
<dbReference type="PANTHER" id="PTHR38776:SF1">
    <property type="entry name" value="MLTA-INTERACTING PROTEIN-RELATED"/>
    <property type="match status" value="1"/>
</dbReference>
<dbReference type="InterPro" id="IPR036709">
    <property type="entry name" value="Autotransporte_beta_dom_sf"/>
</dbReference>
<keyword evidence="5" id="KW-0998">Cell outer membrane</keyword>
<gene>
    <name evidence="7" type="ORF">LPB72_15835</name>
</gene>
<comment type="subcellular location">
    <subcellularLocation>
        <location evidence="1">Cell outer membrane</location>
    </subcellularLocation>
</comment>
<evidence type="ECO:0000256" key="3">
    <source>
        <dbReference type="ARBA" id="ARBA00022729"/>
    </source>
</evidence>
<protein>
    <recommendedName>
        <fullName evidence="9">Outer membrane protein</fullName>
    </recommendedName>
</protein>
<sequence>MGARFTKNVFPMSSTLRFPLLCASTLALGLAAAPAWADGPDHDEGEGSHMGLGLGVVSEASSYRGVGTKTEVVPMLMIDNRHVRLFGPNLDLKLPSAGPVSFALTAKYADNGYKASDAAELQGMAERKDGFWLGAKAKWDTPWAELSARVLGDASNRSGGQQLELEAAKGFGLGSRMRLEPHLALTWLDSSYVDYYYGVDAGEAKAGRATYTGTSTVNTELGLRLKTNLAPGHMVMMDLKHTFLGSGIKNSPLVDRSGVSTVFVAYVHQF</sequence>
<keyword evidence="3 6" id="KW-0732">Signal</keyword>
<evidence type="ECO:0000313" key="7">
    <source>
        <dbReference type="EMBL" id="OAD40390.1"/>
    </source>
</evidence>
<reference evidence="7 8" key="1">
    <citation type="submission" date="2016-02" db="EMBL/GenBank/DDBJ databases">
        <title>Draft genome sequence of Hydrogenophaga sp. LPB0072.</title>
        <authorList>
            <person name="Shin S.-K."/>
            <person name="Yi H."/>
        </authorList>
    </citation>
    <scope>NUCLEOTIDE SEQUENCE [LARGE SCALE GENOMIC DNA]</scope>
    <source>
        <strain evidence="7 8">LPB0072</strain>
    </source>
</reference>
<comment type="similarity">
    <text evidence="2">Belongs to the MipA/OmpV family.</text>
</comment>
<dbReference type="InterPro" id="IPR010583">
    <property type="entry name" value="MipA"/>
</dbReference>
<comment type="caution">
    <text evidence="7">The sequence shown here is derived from an EMBL/GenBank/DDBJ whole genome shotgun (WGS) entry which is preliminary data.</text>
</comment>
<keyword evidence="4" id="KW-0472">Membrane</keyword>
<name>A0ABX2U3X6_9BURK</name>
<dbReference type="NCBIfam" id="TIGR01414">
    <property type="entry name" value="autotrans_barl"/>
    <property type="match status" value="1"/>
</dbReference>
<dbReference type="EMBL" id="LVWD01000030">
    <property type="protein sequence ID" value="OAD40390.1"/>
    <property type="molecule type" value="Genomic_DNA"/>
</dbReference>
<feature type="chain" id="PRO_5046483083" description="Outer membrane protein" evidence="6">
    <location>
        <begin position="38"/>
        <end position="270"/>
    </location>
</feature>
<evidence type="ECO:0000313" key="8">
    <source>
        <dbReference type="Proteomes" id="UP000185657"/>
    </source>
</evidence>
<dbReference type="Pfam" id="PF06629">
    <property type="entry name" value="MipA"/>
    <property type="match status" value="1"/>
</dbReference>
<accession>A0ABX2U3X6</accession>
<dbReference type="InterPro" id="IPR006315">
    <property type="entry name" value="OM_autotransptr_brl_dom"/>
</dbReference>
<evidence type="ECO:0000256" key="1">
    <source>
        <dbReference type="ARBA" id="ARBA00004442"/>
    </source>
</evidence>
<dbReference type="PANTHER" id="PTHR38776">
    <property type="entry name" value="MLTA-INTERACTING PROTEIN-RELATED"/>
    <property type="match status" value="1"/>
</dbReference>
<evidence type="ECO:0000256" key="4">
    <source>
        <dbReference type="ARBA" id="ARBA00023136"/>
    </source>
</evidence>
<proteinExistence type="inferred from homology"/>
<evidence type="ECO:0000256" key="2">
    <source>
        <dbReference type="ARBA" id="ARBA00005722"/>
    </source>
</evidence>
<feature type="signal peptide" evidence="6">
    <location>
        <begin position="1"/>
        <end position="37"/>
    </location>
</feature>
<dbReference type="Proteomes" id="UP000185657">
    <property type="component" value="Unassembled WGS sequence"/>
</dbReference>
<evidence type="ECO:0000256" key="5">
    <source>
        <dbReference type="ARBA" id="ARBA00023237"/>
    </source>
</evidence>
<evidence type="ECO:0008006" key="9">
    <source>
        <dbReference type="Google" id="ProtNLM"/>
    </source>
</evidence>
<keyword evidence="8" id="KW-1185">Reference proteome</keyword>